<dbReference type="EMBL" id="JAHUTI010040076">
    <property type="protein sequence ID" value="MED6244980.1"/>
    <property type="molecule type" value="Genomic_DNA"/>
</dbReference>
<gene>
    <name evidence="1" type="ORF">ATANTOWER_028943</name>
</gene>
<comment type="caution">
    <text evidence="1">The sequence shown here is derived from an EMBL/GenBank/DDBJ whole genome shotgun (WGS) entry which is preliminary data.</text>
</comment>
<evidence type="ECO:0000313" key="1">
    <source>
        <dbReference type="EMBL" id="MED6244980.1"/>
    </source>
</evidence>
<reference evidence="1 2" key="1">
    <citation type="submission" date="2021-07" db="EMBL/GenBank/DDBJ databases">
        <authorList>
            <person name="Palmer J.M."/>
        </authorList>
    </citation>
    <scope>NUCLEOTIDE SEQUENCE [LARGE SCALE GENOMIC DNA]</scope>
    <source>
        <strain evidence="1 2">AT_MEX2019</strain>
        <tissue evidence="1">Muscle</tissue>
    </source>
</reference>
<dbReference type="Proteomes" id="UP001345963">
    <property type="component" value="Unassembled WGS sequence"/>
</dbReference>
<organism evidence="1 2">
    <name type="scientific">Ataeniobius toweri</name>
    <dbReference type="NCBI Taxonomy" id="208326"/>
    <lineage>
        <taxon>Eukaryota</taxon>
        <taxon>Metazoa</taxon>
        <taxon>Chordata</taxon>
        <taxon>Craniata</taxon>
        <taxon>Vertebrata</taxon>
        <taxon>Euteleostomi</taxon>
        <taxon>Actinopterygii</taxon>
        <taxon>Neopterygii</taxon>
        <taxon>Teleostei</taxon>
        <taxon>Neoteleostei</taxon>
        <taxon>Acanthomorphata</taxon>
        <taxon>Ovalentaria</taxon>
        <taxon>Atherinomorphae</taxon>
        <taxon>Cyprinodontiformes</taxon>
        <taxon>Goodeidae</taxon>
        <taxon>Ataeniobius</taxon>
    </lineage>
</organism>
<proteinExistence type="predicted"/>
<keyword evidence="2" id="KW-1185">Reference proteome</keyword>
<accession>A0ABU7B5S8</accession>
<evidence type="ECO:0000313" key="2">
    <source>
        <dbReference type="Proteomes" id="UP001345963"/>
    </source>
</evidence>
<protein>
    <submittedName>
        <fullName evidence="1">Uncharacterized protein</fullName>
    </submittedName>
</protein>
<name>A0ABU7B5S8_9TELE</name>
<sequence>MFGCCFYASGSCQRPVQDFIHMSAALLFFTPLPSRRFPDRNRKLYFLLVHLFRNEITGNRRCRLEMTYKFQEINLVTFSSTDVITFVIKYQKLFSTSPVAGAKDQKML</sequence>